<proteinExistence type="predicted"/>
<organism evidence="2 3">
    <name type="scientific">Crucibulum laeve</name>
    <dbReference type="NCBI Taxonomy" id="68775"/>
    <lineage>
        <taxon>Eukaryota</taxon>
        <taxon>Fungi</taxon>
        <taxon>Dikarya</taxon>
        <taxon>Basidiomycota</taxon>
        <taxon>Agaricomycotina</taxon>
        <taxon>Agaricomycetes</taxon>
        <taxon>Agaricomycetidae</taxon>
        <taxon>Agaricales</taxon>
        <taxon>Agaricineae</taxon>
        <taxon>Nidulariaceae</taxon>
        <taxon>Crucibulum</taxon>
    </lineage>
</organism>
<dbReference type="Proteomes" id="UP000308652">
    <property type="component" value="Unassembled WGS sequence"/>
</dbReference>
<evidence type="ECO:0000256" key="1">
    <source>
        <dbReference type="SAM" id="MobiDB-lite"/>
    </source>
</evidence>
<keyword evidence="3" id="KW-1185">Reference proteome</keyword>
<feature type="region of interest" description="Disordered" evidence="1">
    <location>
        <begin position="43"/>
        <end position="65"/>
    </location>
</feature>
<evidence type="ECO:0000313" key="2">
    <source>
        <dbReference type="EMBL" id="TFK39223.1"/>
    </source>
</evidence>
<accession>A0A5C3M379</accession>
<dbReference type="AlphaFoldDB" id="A0A5C3M379"/>
<feature type="compositionally biased region" description="Polar residues" evidence="1">
    <location>
        <begin position="43"/>
        <end position="62"/>
    </location>
</feature>
<sequence>MVEQSRWTSPLKVLQQKGTGLELSTFPPQVSFPSMVLAYQHLQETSEPSSGLHQHQHPSNVDQPPPTPRYAFAPISLPPAYLTSTLDPLLVSASGSEVVYRPFPVALPEHQGITATIVPGDTPAHLFIVRLSYAPGDYRVLAFPTGALFTSVNDVLHAVRVAVADAGMEPEPEELEEAKEGSVRLDSKGRWTWTGFVLGSDGVWELNLV</sequence>
<protein>
    <submittedName>
        <fullName evidence="2">Uncharacterized protein</fullName>
    </submittedName>
</protein>
<evidence type="ECO:0000313" key="3">
    <source>
        <dbReference type="Proteomes" id="UP000308652"/>
    </source>
</evidence>
<reference evidence="2 3" key="1">
    <citation type="journal article" date="2019" name="Nat. Ecol. Evol.">
        <title>Megaphylogeny resolves global patterns of mushroom evolution.</title>
        <authorList>
            <person name="Varga T."/>
            <person name="Krizsan K."/>
            <person name="Foldi C."/>
            <person name="Dima B."/>
            <person name="Sanchez-Garcia M."/>
            <person name="Sanchez-Ramirez S."/>
            <person name="Szollosi G.J."/>
            <person name="Szarkandi J.G."/>
            <person name="Papp V."/>
            <person name="Albert L."/>
            <person name="Andreopoulos W."/>
            <person name="Angelini C."/>
            <person name="Antonin V."/>
            <person name="Barry K.W."/>
            <person name="Bougher N.L."/>
            <person name="Buchanan P."/>
            <person name="Buyck B."/>
            <person name="Bense V."/>
            <person name="Catcheside P."/>
            <person name="Chovatia M."/>
            <person name="Cooper J."/>
            <person name="Damon W."/>
            <person name="Desjardin D."/>
            <person name="Finy P."/>
            <person name="Geml J."/>
            <person name="Haridas S."/>
            <person name="Hughes K."/>
            <person name="Justo A."/>
            <person name="Karasinski D."/>
            <person name="Kautmanova I."/>
            <person name="Kiss B."/>
            <person name="Kocsube S."/>
            <person name="Kotiranta H."/>
            <person name="LaButti K.M."/>
            <person name="Lechner B.E."/>
            <person name="Liimatainen K."/>
            <person name="Lipzen A."/>
            <person name="Lukacs Z."/>
            <person name="Mihaltcheva S."/>
            <person name="Morgado L.N."/>
            <person name="Niskanen T."/>
            <person name="Noordeloos M.E."/>
            <person name="Ohm R.A."/>
            <person name="Ortiz-Santana B."/>
            <person name="Ovrebo C."/>
            <person name="Racz N."/>
            <person name="Riley R."/>
            <person name="Savchenko A."/>
            <person name="Shiryaev A."/>
            <person name="Soop K."/>
            <person name="Spirin V."/>
            <person name="Szebenyi C."/>
            <person name="Tomsovsky M."/>
            <person name="Tulloss R.E."/>
            <person name="Uehling J."/>
            <person name="Grigoriev I.V."/>
            <person name="Vagvolgyi C."/>
            <person name="Papp T."/>
            <person name="Martin F.M."/>
            <person name="Miettinen O."/>
            <person name="Hibbett D.S."/>
            <person name="Nagy L.G."/>
        </authorList>
    </citation>
    <scope>NUCLEOTIDE SEQUENCE [LARGE SCALE GENOMIC DNA]</scope>
    <source>
        <strain evidence="2 3">CBS 166.37</strain>
    </source>
</reference>
<name>A0A5C3M379_9AGAR</name>
<gene>
    <name evidence="2" type="ORF">BDQ12DRAFT_722600</name>
</gene>
<dbReference type="EMBL" id="ML213600">
    <property type="protein sequence ID" value="TFK39223.1"/>
    <property type="molecule type" value="Genomic_DNA"/>
</dbReference>